<evidence type="ECO:0000256" key="1">
    <source>
        <dbReference type="SAM" id="MobiDB-lite"/>
    </source>
</evidence>
<protein>
    <submittedName>
        <fullName evidence="2">Uncharacterized protein</fullName>
    </submittedName>
</protein>
<proteinExistence type="predicted"/>
<organism evidence="2">
    <name type="scientific">Culex tarsalis</name>
    <name type="common">Encephalitis mosquito</name>
    <dbReference type="NCBI Taxonomy" id="7177"/>
    <lineage>
        <taxon>Eukaryota</taxon>
        <taxon>Metazoa</taxon>
        <taxon>Ecdysozoa</taxon>
        <taxon>Arthropoda</taxon>
        <taxon>Hexapoda</taxon>
        <taxon>Insecta</taxon>
        <taxon>Pterygota</taxon>
        <taxon>Neoptera</taxon>
        <taxon>Endopterygota</taxon>
        <taxon>Diptera</taxon>
        <taxon>Nematocera</taxon>
        <taxon>Culicoidea</taxon>
        <taxon>Culicidae</taxon>
        <taxon>Culicinae</taxon>
        <taxon>Culicini</taxon>
        <taxon>Culex</taxon>
        <taxon>Culex</taxon>
    </lineage>
</organism>
<sequence length="497" mass="55496">MIQSVKTETTRRREVEDVPDQAILDASQRPLVAGEPEISPAAAQQQHFHHSPFLQHLPPHAEPYIQWFAEHQGYVTELLRQQQEALQHQLEVMQQQQLAFIQHQQQLIHNIVTSMKVQALPCLDVTSDSLGSGNAEEFVTDPDGDGVPKPWQNRQEELLQEKKLRSLDKKAEDSRCGSGGRLGGEPDTEFRMPELEHKQDDLRSPGAKVGLGTIQQQALAGSCDVRGYLDDVIEHLSEVNQNMKQQTSATWTPLHSPPVPDPLPKPTRPLMGENVEFAGPNEVPLWLVVNVNTSRQFHSSVIAQLNNNSAAAKDRLRVNTADAFRSSVQRVVVAGALPNGGRQRIRSKLEFEPPPSTVTTTLPGEPEKRKFCANVPDAINNTVGRAMFWTVVPRAVWRTGCYGSQNRVTASDVRLESRTYTKSTAVSGSTTPTRFDTSEQPTWSFGRPPEFGGTCLSAIVSIQHYQYQHPRNPWFHAADVNAYWCHVDLQQEDTGRA</sequence>
<feature type="compositionally biased region" description="Basic and acidic residues" evidence="1">
    <location>
        <begin position="165"/>
        <end position="175"/>
    </location>
</feature>
<dbReference type="AlphaFoldDB" id="A0A1Q3EVF6"/>
<reference evidence="2" key="1">
    <citation type="submission" date="2017-01" db="EMBL/GenBank/DDBJ databases">
        <title>A deep insight into the sialotranscriptome of adult male and female Cluex tarsalis mosquitoes.</title>
        <authorList>
            <person name="Ribeiro J.M."/>
            <person name="Moreira F."/>
            <person name="Bernard K.A."/>
            <person name="Calvo E."/>
        </authorList>
    </citation>
    <scope>NUCLEOTIDE SEQUENCE</scope>
    <source>
        <strain evidence="2">Kern County</strain>
        <tissue evidence="2">Salivary glands</tissue>
    </source>
</reference>
<dbReference type="EMBL" id="GFDL01015755">
    <property type="protein sequence ID" value="JAV19290.1"/>
    <property type="molecule type" value="Transcribed_RNA"/>
</dbReference>
<accession>A0A1Q3EVF6</accession>
<name>A0A1Q3EVF6_CULTA</name>
<feature type="region of interest" description="Disordered" evidence="1">
    <location>
        <begin position="165"/>
        <end position="189"/>
    </location>
</feature>
<evidence type="ECO:0000313" key="2">
    <source>
        <dbReference type="EMBL" id="JAV19290.1"/>
    </source>
</evidence>